<dbReference type="AlphaFoldDB" id="A0A1Y2DR02"/>
<dbReference type="PROSITE" id="PS50882">
    <property type="entry name" value="YTH"/>
    <property type="match status" value="1"/>
</dbReference>
<feature type="compositionally biased region" description="Low complexity" evidence="1">
    <location>
        <begin position="121"/>
        <end position="133"/>
    </location>
</feature>
<reference evidence="3 4" key="1">
    <citation type="submission" date="2016-07" db="EMBL/GenBank/DDBJ databases">
        <title>Pervasive Adenine N6-methylation of Active Genes in Fungi.</title>
        <authorList>
            <consortium name="DOE Joint Genome Institute"/>
            <person name="Mondo S.J."/>
            <person name="Dannebaum R.O."/>
            <person name="Kuo R.C."/>
            <person name="Labutti K."/>
            <person name="Haridas S."/>
            <person name="Kuo A."/>
            <person name="Salamov A."/>
            <person name="Ahrendt S.R."/>
            <person name="Lipzen A."/>
            <person name="Sullivan W."/>
            <person name="Andreopoulos W.B."/>
            <person name="Clum A."/>
            <person name="Lindquist E."/>
            <person name="Daum C."/>
            <person name="Ramamoorthy G.K."/>
            <person name="Gryganskyi A."/>
            <person name="Culley D."/>
            <person name="Magnuson J.K."/>
            <person name="James T.Y."/>
            <person name="O'Malley M.A."/>
            <person name="Stajich J.E."/>
            <person name="Spatafora J.W."/>
            <person name="Visel A."/>
            <person name="Grigoriev I.V."/>
        </authorList>
    </citation>
    <scope>NUCLEOTIDE SEQUENCE [LARGE SCALE GENOMIC DNA]</scope>
    <source>
        <strain evidence="3 4">CBS 129021</strain>
    </source>
</reference>
<feature type="compositionally biased region" description="Basic and acidic residues" evidence="1">
    <location>
        <begin position="544"/>
        <end position="562"/>
    </location>
</feature>
<feature type="compositionally biased region" description="Low complexity" evidence="1">
    <location>
        <begin position="1"/>
        <end position="16"/>
    </location>
</feature>
<evidence type="ECO:0000313" key="3">
    <source>
        <dbReference type="EMBL" id="ORY61536.1"/>
    </source>
</evidence>
<dbReference type="STRING" id="1141098.A0A1Y2DR02"/>
<dbReference type="RefSeq" id="XP_040713613.1">
    <property type="nucleotide sequence ID" value="XM_040865334.1"/>
</dbReference>
<feature type="region of interest" description="Disordered" evidence="1">
    <location>
        <begin position="1"/>
        <end position="133"/>
    </location>
</feature>
<proteinExistence type="predicted"/>
<feature type="compositionally biased region" description="Basic and acidic residues" evidence="1">
    <location>
        <begin position="577"/>
        <end position="596"/>
    </location>
</feature>
<evidence type="ECO:0000313" key="4">
    <source>
        <dbReference type="Proteomes" id="UP000193689"/>
    </source>
</evidence>
<feature type="compositionally biased region" description="Polar residues" evidence="1">
    <location>
        <begin position="74"/>
        <end position="88"/>
    </location>
</feature>
<dbReference type="EMBL" id="MCFJ01000010">
    <property type="protein sequence ID" value="ORY61536.1"/>
    <property type="molecule type" value="Genomic_DNA"/>
</dbReference>
<dbReference type="GO" id="GO:0000381">
    <property type="term" value="P:regulation of alternative mRNA splicing, via spliceosome"/>
    <property type="evidence" value="ECO:0007669"/>
    <property type="project" value="TreeGrafter"/>
</dbReference>
<dbReference type="CDD" id="cd21134">
    <property type="entry name" value="YTH"/>
    <property type="match status" value="1"/>
</dbReference>
<dbReference type="GO" id="GO:0003729">
    <property type="term" value="F:mRNA binding"/>
    <property type="evidence" value="ECO:0007669"/>
    <property type="project" value="TreeGrafter"/>
</dbReference>
<dbReference type="Pfam" id="PF04146">
    <property type="entry name" value="YTH"/>
    <property type="match status" value="1"/>
</dbReference>
<dbReference type="PANTHER" id="PTHR12357:SF3">
    <property type="entry name" value="YTH DOMAIN-CONTAINING PROTEIN 1"/>
    <property type="match status" value="1"/>
</dbReference>
<dbReference type="InterPro" id="IPR045168">
    <property type="entry name" value="YTH_prot"/>
</dbReference>
<name>A0A1Y2DR02_9PEZI</name>
<feature type="domain" description="YTH" evidence="2">
    <location>
        <begin position="664"/>
        <end position="798"/>
    </location>
</feature>
<dbReference type="GO" id="GO:1990247">
    <property type="term" value="F:N6-methyladenosine-containing RNA reader activity"/>
    <property type="evidence" value="ECO:0007669"/>
    <property type="project" value="TreeGrafter"/>
</dbReference>
<feature type="compositionally biased region" description="Basic and acidic residues" evidence="1">
    <location>
        <begin position="636"/>
        <end position="647"/>
    </location>
</feature>
<feature type="region of interest" description="Disordered" evidence="1">
    <location>
        <begin position="447"/>
        <end position="652"/>
    </location>
</feature>
<dbReference type="InterPro" id="IPR007275">
    <property type="entry name" value="YTH_domain"/>
</dbReference>
<gene>
    <name evidence="3" type="ORF">BCR38DRAFT_525914</name>
</gene>
<dbReference type="Gene3D" id="3.10.590.10">
    <property type="entry name" value="ph1033 like domains"/>
    <property type="match status" value="1"/>
</dbReference>
<dbReference type="InParanoid" id="A0A1Y2DR02"/>
<dbReference type="OrthoDB" id="6103986at2759"/>
<feature type="compositionally biased region" description="Polar residues" evidence="1">
    <location>
        <begin position="96"/>
        <end position="120"/>
    </location>
</feature>
<accession>A0A1Y2DR02</accession>
<feature type="compositionally biased region" description="Polar residues" evidence="1">
    <location>
        <begin position="447"/>
        <end position="459"/>
    </location>
</feature>
<sequence>MIKKTTTAADRPAAPAGRKKPVDKPGATAIRKKASAQPAAPAGRKITARPGRTKANAQAIASYLAPADHDDDTQVNGRSGSINDQNGDAQRIGLLSGNNGQVNRFSATKPADQTSNSPACSDSNLDNRNSLNLSQGAALPGDFSNKDYSLAGFSKYDLNLPADGFNTNEHFDNAFNFCDKTQNSVDLNGGIQAGVNFANQNGNYDLGNLVVDNNFENFVDFDSGAIQGNDAAAVPDLSQLASAFPVNFPHNGQVGNNISFTNPMQNTYVARKNIGEYQDMAGNANCNKTQGLSAICEGSGTNARNRVDFHQNRPGDALAPCNEFRKNAQQASHTHIDNMTSGNVSIVIKAIDSSATINVADVLEDLNLAKDLQDWLKLTDWQNVDHRGLLLSHYQAHIDIQQKEVALKEQEVALAAEKARLLQGFPRAGKEFERGSHNMKPFIEATQESMFTPTPTPTSYHEADDNNRHASPNTYENPDRFQVANSPYGSVETSRSYSDYEVNNERTGISIDRDYTPTDSVEFTPENPNRAHKEAQLNSPGYQDMDHGRSLSPYKHGDETQRTDGPPASPRSGSPDGGRRYREDDRDSFYRNRDNTHYSSHIGRYRSRSPRAPVVSRDLASRIMSPKNGRGSSVFAERREYPDDRASRRSQQSLKIDIGKPGDTRYFVMKSFSAKNIYTSHKERVWATQPKNIDTLTEAFEKCKNVVLFFSANQSHAYQGYAVMESGPSSANPQPSWYKKIRWPLSEPFRLKWICTQDCEDRYFNKLQNRFNDDSPVTRSRDGTEIDSFCGRNMMLTIDRMTGRDAS</sequence>
<organism evidence="3 4">
    <name type="scientific">Pseudomassariella vexata</name>
    <dbReference type="NCBI Taxonomy" id="1141098"/>
    <lineage>
        <taxon>Eukaryota</taxon>
        <taxon>Fungi</taxon>
        <taxon>Dikarya</taxon>
        <taxon>Ascomycota</taxon>
        <taxon>Pezizomycotina</taxon>
        <taxon>Sordariomycetes</taxon>
        <taxon>Xylariomycetidae</taxon>
        <taxon>Amphisphaeriales</taxon>
        <taxon>Pseudomassariaceae</taxon>
        <taxon>Pseudomassariella</taxon>
    </lineage>
</organism>
<dbReference type="PANTHER" id="PTHR12357">
    <property type="entry name" value="YTH YT521-B HOMOLOGY DOMAIN-CONTAINING"/>
    <property type="match status" value="1"/>
</dbReference>
<dbReference type="GO" id="GO:0005654">
    <property type="term" value="C:nucleoplasm"/>
    <property type="evidence" value="ECO:0007669"/>
    <property type="project" value="TreeGrafter"/>
</dbReference>
<comment type="caution">
    <text evidence="3">The sequence shown here is derived from an EMBL/GenBank/DDBJ whole genome shotgun (WGS) entry which is preliminary data.</text>
</comment>
<protein>
    <submittedName>
        <fullName evidence="3">YT521-B-like domain-domain-containing protein</fullName>
    </submittedName>
</protein>
<evidence type="ECO:0000259" key="2">
    <source>
        <dbReference type="PROSITE" id="PS50882"/>
    </source>
</evidence>
<dbReference type="GeneID" id="63781546"/>
<feature type="compositionally biased region" description="Polar residues" evidence="1">
    <location>
        <begin position="483"/>
        <end position="497"/>
    </location>
</feature>
<dbReference type="GO" id="GO:0000398">
    <property type="term" value="P:mRNA splicing, via spliceosome"/>
    <property type="evidence" value="ECO:0007669"/>
    <property type="project" value="TreeGrafter"/>
</dbReference>
<dbReference type="Proteomes" id="UP000193689">
    <property type="component" value="Unassembled WGS sequence"/>
</dbReference>
<keyword evidence="4" id="KW-1185">Reference proteome</keyword>
<evidence type="ECO:0000256" key="1">
    <source>
        <dbReference type="SAM" id="MobiDB-lite"/>
    </source>
</evidence>